<evidence type="ECO:0000313" key="2">
    <source>
        <dbReference type="Proteomes" id="UP001168579"/>
    </source>
</evidence>
<reference evidence="1" key="1">
    <citation type="journal article" date="2014" name="Int. J. Syst. Evol. Microbiol.">
        <title>Complete genome of a new Firmicutes species belonging to the dominant human colonic microbiota ('Ruminococcus bicirculans') reveals two chromosomes and a selective capacity to utilize plant glucans.</title>
        <authorList>
            <consortium name="NISC Comparative Sequencing Program"/>
            <person name="Wegmann U."/>
            <person name="Louis P."/>
            <person name="Goesmann A."/>
            <person name="Henrissat B."/>
            <person name="Duncan S.H."/>
            <person name="Flint H.J."/>
        </authorList>
    </citation>
    <scope>NUCLEOTIDE SEQUENCE</scope>
    <source>
        <strain evidence="1">CECT 8869</strain>
    </source>
</reference>
<dbReference type="EMBL" id="JAUKUC010000001">
    <property type="protein sequence ID" value="MDO1513851.1"/>
    <property type="molecule type" value="Genomic_DNA"/>
</dbReference>
<keyword evidence="2" id="KW-1185">Reference proteome</keyword>
<comment type="caution">
    <text evidence="1">The sequence shown here is derived from an EMBL/GenBank/DDBJ whole genome shotgun (WGS) entry which is preliminary data.</text>
</comment>
<sequence>MAKAYAENSLAIAEQLNILDNQQQNLQLLYDINKTVIQQVPWTI</sequence>
<gene>
    <name evidence="1" type="ORF">Q2T41_14415</name>
</gene>
<name>A0ABT8RSF1_9FLAO</name>
<reference evidence="1" key="2">
    <citation type="submission" date="2023-06" db="EMBL/GenBank/DDBJ databases">
        <authorList>
            <person name="Lucena T."/>
            <person name="Sun Q."/>
        </authorList>
    </citation>
    <scope>NUCLEOTIDE SEQUENCE</scope>
    <source>
        <strain evidence="1">CECT 8869</strain>
    </source>
</reference>
<evidence type="ECO:0008006" key="3">
    <source>
        <dbReference type="Google" id="ProtNLM"/>
    </source>
</evidence>
<accession>A0ABT8RSF1</accession>
<organism evidence="1 2">
    <name type="scientific">Maribacter confluentis</name>
    <dbReference type="NCBI Taxonomy" id="1656093"/>
    <lineage>
        <taxon>Bacteria</taxon>
        <taxon>Pseudomonadati</taxon>
        <taxon>Bacteroidota</taxon>
        <taxon>Flavobacteriia</taxon>
        <taxon>Flavobacteriales</taxon>
        <taxon>Flavobacteriaceae</taxon>
        <taxon>Maribacter</taxon>
    </lineage>
</organism>
<protein>
    <recommendedName>
        <fullName evidence="3">TolC family protein</fullName>
    </recommendedName>
</protein>
<proteinExistence type="predicted"/>
<evidence type="ECO:0000313" key="1">
    <source>
        <dbReference type="EMBL" id="MDO1513851.1"/>
    </source>
</evidence>
<dbReference type="RefSeq" id="WP_304436631.1">
    <property type="nucleotide sequence ID" value="NZ_JAUKUC010000001.1"/>
</dbReference>
<dbReference type="Proteomes" id="UP001168579">
    <property type="component" value="Unassembled WGS sequence"/>
</dbReference>